<dbReference type="InterPro" id="IPR027417">
    <property type="entry name" value="P-loop_NTPase"/>
</dbReference>
<keyword evidence="2 4" id="KW-0067">ATP-binding</keyword>
<dbReference type="InterPro" id="IPR028350">
    <property type="entry name" value="DNAC/IstB-like"/>
</dbReference>
<reference evidence="4 5" key="1">
    <citation type="submission" date="2019-09" db="EMBL/GenBank/DDBJ databases">
        <title>Complete genome sequence of Arachidicoccus sp. B3-10 isolated from apple orchard soil.</title>
        <authorList>
            <person name="Kim H.S."/>
            <person name="Han K.-I."/>
            <person name="Suh M.K."/>
            <person name="Lee K.C."/>
            <person name="Eom M.K."/>
            <person name="Kim J.-S."/>
            <person name="Kang S.W."/>
            <person name="Sin Y."/>
            <person name="Lee J.-S."/>
        </authorList>
    </citation>
    <scope>NUCLEOTIDE SEQUENCE [LARGE SCALE GENOMIC DNA]</scope>
    <source>
        <strain evidence="4 5">B3-10</strain>
    </source>
</reference>
<evidence type="ECO:0000256" key="1">
    <source>
        <dbReference type="ARBA" id="ARBA00022741"/>
    </source>
</evidence>
<dbReference type="CDD" id="cd00009">
    <property type="entry name" value="AAA"/>
    <property type="match status" value="1"/>
</dbReference>
<evidence type="ECO:0000313" key="4">
    <source>
        <dbReference type="EMBL" id="QES88736.1"/>
    </source>
</evidence>
<dbReference type="Proteomes" id="UP000292424">
    <property type="component" value="Chromosome"/>
</dbReference>
<keyword evidence="1" id="KW-0547">Nucleotide-binding</keyword>
<protein>
    <submittedName>
        <fullName evidence="4">ATP-binding protein</fullName>
    </submittedName>
</protein>
<accession>A0A5P2FYZ0</accession>
<dbReference type="GO" id="GO:0006260">
    <property type="term" value="P:DNA replication"/>
    <property type="evidence" value="ECO:0007669"/>
    <property type="project" value="TreeGrafter"/>
</dbReference>
<dbReference type="OrthoDB" id="8064373at2"/>
<name>A0A5P2FYZ0_9BACT</name>
<dbReference type="PANTHER" id="PTHR30050:SF4">
    <property type="entry name" value="ATP-BINDING PROTEIN RV3427C IN INSERTION SEQUENCE-RELATED"/>
    <property type="match status" value="1"/>
</dbReference>
<gene>
    <name evidence="4" type="ORF">E0W69_008755</name>
</gene>
<dbReference type="GO" id="GO:0005524">
    <property type="term" value="F:ATP binding"/>
    <property type="evidence" value="ECO:0007669"/>
    <property type="project" value="UniProtKB-KW"/>
</dbReference>
<dbReference type="PANTHER" id="PTHR30050">
    <property type="entry name" value="CHROMOSOMAL REPLICATION INITIATOR PROTEIN DNAA"/>
    <property type="match status" value="1"/>
</dbReference>
<evidence type="ECO:0000259" key="3">
    <source>
        <dbReference type="Pfam" id="PF01695"/>
    </source>
</evidence>
<evidence type="ECO:0000313" key="5">
    <source>
        <dbReference type="Proteomes" id="UP000292424"/>
    </source>
</evidence>
<dbReference type="RefSeq" id="WP_131329702.1">
    <property type="nucleotide sequence ID" value="NZ_CP044016.1"/>
</dbReference>
<dbReference type="NCBIfam" id="NF038214">
    <property type="entry name" value="IS21_help_AAA"/>
    <property type="match status" value="1"/>
</dbReference>
<evidence type="ECO:0000256" key="2">
    <source>
        <dbReference type="ARBA" id="ARBA00022840"/>
    </source>
</evidence>
<proteinExistence type="predicted"/>
<dbReference type="InterPro" id="IPR002611">
    <property type="entry name" value="IstB_ATP-bd"/>
</dbReference>
<organism evidence="4 5">
    <name type="scientific">Rhizosphaericola mali</name>
    <dbReference type="NCBI Taxonomy" id="2545455"/>
    <lineage>
        <taxon>Bacteria</taxon>
        <taxon>Pseudomonadati</taxon>
        <taxon>Bacteroidota</taxon>
        <taxon>Chitinophagia</taxon>
        <taxon>Chitinophagales</taxon>
        <taxon>Chitinophagaceae</taxon>
        <taxon>Rhizosphaericola</taxon>
    </lineage>
</organism>
<dbReference type="InterPro" id="IPR047661">
    <property type="entry name" value="IstB"/>
</dbReference>
<dbReference type="PIRSF" id="PIRSF003073">
    <property type="entry name" value="DNAC_TnpB_IstB"/>
    <property type="match status" value="1"/>
</dbReference>
<dbReference type="Gene3D" id="3.40.50.300">
    <property type="entry name" value="P-loop containing nucleotide triphosphate hydrolases"/>
    <property type="match status" value="1"/>
</dbReference>
<sequence>MNTNKECLDKMSSMHLSGMVSAFKTYIEQDGSSGPSYTQDELIHFLIQSEWEDRRYRAQQRSIRNAGFRYHAQPEQLDYQGDRGLDRNLVQRLLEGSFIDQASDVFITGSTGTGKSFLASAIGYQACILGYKVYYATTSKLMAQLKVAKAEGAHLKELARIEKAQLFILDDFGVQPLDAAARNLLLDIIEDRHGKRSTMITSQLPVAKWHDIIGEKTVADAILDRIVHQAIRIELYGESLRKKKKIQS</sequence>
<dbReference type="Pfam" id="PF01695">
    <property type="entry name" value="IstB_IS21"/>
    <property type="match status" value="1"/>
</dbReference>
<dbReference type="EMBL" id="CP044016">
    <property type="protein sequence ID" value="QES88736.1"/>
    <property type="molecule type" value="Genomic_DNA"/>
</dbReference>
<keyword evidence="5" id="KW-1185">Reference proteome</keyword>
<feature type="domain" description="IstB-like ATP-binding" evidence="3">
    <location>
        <begin position="12"/>
        <end position="248"/>
    </location>
</feature>
<dbReference type="SUPFAM" id="SSF52540">
    <property type="entry name" value="P-loop containing nucleoside triphosphate hydrolases"/>
    <property type="match status" value="1"/>
</dbReference>
<dbReference type="AlphaFoldDB" id="A0A5P2FYZ0"/>
<dbReference type="KEGG" id="arac:E0W69_008755"/>